<dbReference type="Gene3D" id="1.20.1560.10">
    <property type="entry name" value="ABC transporter type 1, transmembrane domain"/>
    <property type="match status" value="2"/>
</dbReference>
<dbReference type="Proteomes" id="UP001057455">
    <property type="component" value="Unassembled WGS sequence"/>
</dbReference>
<feature type="transmembrane region" description="Helical" evidence="8">
    <location>
        <begin position="376"/>
        <end position="399"/>
    </location>
</feature>
<feature type="transmembrane region" description="Helical" evidence="8">
    <location>
        <begin position="273"/>
        <end position="291"/>
    </location>
</feature>
<evidence type="ECO:0000256" key="8">
    <source>
        <dbReference type="SAM" id="Phobius"/>
    </source>
</evidence>
<feature type="transmembrane region" description="Helical" evidence="8">
    <location>
        <begin position="160"/>
        <end position="180"/>
    </location>
</feature>
<evidence type="ECO:0000256" key="1">
    <source>
        <dbReference type="ARBA" id="ARBA00004370"/>
    </source>
</evidence>
<comment type="caution">
    <text evidence="11">The sequence shown here is derived from an EMBL/GenBank/DDBJ whole genome shotgun (WGS) entry which is preliminary data.</text>
</comment>
<dbReference type="GO" id="GO:0140359">
    <property type="term" value="F:ABC-type transporter activity"/>
    <property type="evidence" value="ECO:0007669"/>
    <property type="project" value="InterPro"/>
</dbReference>
<feature type="domain" description="ABC transmembrane type-1" evidence="10">
    <location>
        <begin position="1003"/>
        <end position="1227"/>
    </location>
</feature>
<feature type="domain" description="ABC transporter" evidence="9">
    <location>
        <begin position="1312"/>
        <end position="1569"/>
    </location>
</feature>
<dbReference type="OrthoDB" id="4865934at2759"/>
<dbReference type="GO" id="GO:0016020">
    <property type="term" value="C:membrane"/>
    <property type="evidence" value="ECO:0007669"/>
    <property type="project" value="UniProtKB-SubCell"/>
</dbReference>
<evidence type="ECO:0000256" key="7">
    <source>
        <dbReference type="ARBA" id="ARBA00023136"/>
    </source>
</evidence>
<dbReference type="PROSITE" id="PS50893">
    <property type="entry name" value="ABC_TRANSPORTER_2"/>
    <property type="match status" value="2"/>
</dbReference>
<dbReference type="SUPFAM" id="SSF90123">
    <property type="entry name" value="ABC transporter transmembrane region"/>
    <property type="match status" value="2"/>
</dbReference>
<dbReference type="GO" id="GO:0016887">
    <property type="term" value="F:ATP hydrolysis activity"/>
    <property type="evidence" value="ECO:0007669"/>
    <property type="project" value="InterPro"/>
</dbReference>
<dbReference type="InterPro" id="IPR050173">
    <property type="entry name" value="ABC_transporter_C-like"/>
</dbReference>
<evidence type="ECO:0000256" key="5">
    <source>
        <dbReference type="ARBA" id="ARBA00022840"/>
    </source>
</evidence>
<feature type="transmembrane region" description="Helical" evidence="8">
    <location>
        <begin position="123"/>
        <end position="148"/>
    </location>
</feature>
<gene>
    <name evidence="11" type="ORF">BaOVIS_032320</name>
</gene>
<sequence>MEDDTQPPKRPWYSRLMFWSPSLVKDSVANGEFTAEKGYGCYSNSRGLQFLSFSWITPWIGAVAYGDVGHDNYPPLPCSDFDTFASTELGLYLMQSRQLKRSAFFNTVMGNLRLALLRVYKYAFTYLMLLTVLKDAMELFVVCLIRSVVSKVSLSTGSAIASYLGAASMVAAVVTLDAFIEAYHHFYYRRLSLRLEITLHTLLYGKILARDRHVANRRSVDSTDEPLTAVDNYPSHGFASEAAGTEDGPSDEVSILNLALFDVYEVSNGVVRIVDLLNIPVKVLMLSLWLYGEMGGVSIKSLLLLAISTCIMLLCECQCAALLKEYVRRMDLRMFKTQVVLEDLRNLRLVKWTHYAMSSVMGSRINELQLCLKRGYLSALSSWVGMVAPFTMGLCIFIASAKKDSPILKGMNLDKSLAFPLLHALNYFIRPLKRLPSDINDHLETTLSCGRLEEYVCRKVMDIHVPTFYDKFSERVPSSKYEARHPYKVDLHTITSNPDNAVWVTLKKKFVAHLPKYCLPKKEQQEPLESSRTVSAYEIGMEDPNWQFIRSRESIAMGPEMINDSFMGVTYPYVVQFKDATFGWSTFPVISNITLTLCCNQCTLLMGPPGSGKTSLLNAILGELQLLDGSVSVVPWEVNLPIGYVSEDPWISVGTVRECILFGHAMDQVCYSQVVSAAGLDVDFAAWEHGDQRVLDEGGQNLSTGQRMRISLARCLYNQIMHSHNAHSSKYTLYCLDDFFAVLDPALSIQIFKALFGPGGLMLGSSVIMAVQPSFIEMLKSSNAPLSTMDYFVYHLEGNNIPPRHENLDDYMGRLDNNVEIPSPTIEQSEDTEPSITSCRTASSTTQLTDCEQLHGSFGVKNFFWLFNHIGIRAVVVMLILAFTSVSLTIFSDQVVRSWGDLVDKNQCILTADAIVSPGVNSVLPDKPNTVVTSDNGCVAQDQNVAARNNLESPADIEHRLLLNEEYGPFMRKKLNHYYIFTLTNALKIVLCLGICFIEPLGTFQAARTIYSSALGGVLQSPMSVFNNMRIGTVNNRLSTDQTYVDYNVFTRFSHTTATIIYSIMSVVTVCILNWWSGATLPFVLLFTFIVVIRDYLPMCRENMRYILGTRGALCTMISQTMTGASVIRSSKREGAAMSQFLRYLDIHERAKFFHTSAVAWSNVRIRMLSFPLIFVNLLSPILSLLIEPAAECGTALDANVGTALMYSLKLSKSLKALISMLVDISNTMCACQRLQELARLGPRYDPRFERINIRLSHPCKTCGRGIKAPLVRPYRSVTRFTAIRTGVEIVNVTIDYNYTPVVSPEPIPSATNLDNTEEKIADITSQGISVRIDHLAFRPGEHVGIVGRTGSGKSTLLSALAGAVDLASGYITLDGVEIKKFAMDESCDAIGNIPHNPPLLVHWTVRDYVDPRHEWDDLAIWDALFSCSIGSYIRSLSQTSPLDVVLKKSWQNKCHDVATDSDNSVMILDVHLQYLSLARLLLYRRDLRMLLVDESTVVNCSDEHQLCPIPELLNRLFRDCNVFLVAHHAESLRLCDRILVLNNGRLVGQCSPSEIVDQHELATRCSAFASGKNTQ</sequence>
<dbReference type="PANTHER" id="PTHR24223">
    <property type="entry name" value="ATP-BINDING CASSETTE SUB-FAMILY C"/>
    <property type="match status" value="1"/>
</dbReference>
<keyword evidence="7 8" id="KW-0472">Membrane</keyword>
<keyword evidence="12" id="KW-1185">Reference proteome</keyword>
<dbReference type="Pfam" id="PF00664">
    <property type="entry name" value="ABC_membrane"/>
    <property type="match status" value="1"/>
</dbReference>
<proteinExistence type="predicted"/>
<name>A0A9W5WWB8_BABOV</name>
<evidence type="ECO:0000256" key="3">
    <source>
        <dbReference type="ARBA" id="ARBA00022692"/>
    </source>
</evidence>
<dbReference type="InterPro" id="IPR003439">
    <property type="entry name" value="ABC_transporter-like_ATP-bd"/>
</dbReference>
<evidence type="ECO:0000259" key="10">
    <source>
        <dbReference type="PROSITE" id="PS50929"/>
    </source>
</evidence>
<dbReference type="Gene3D" id="3.40.50.300">
    <property type="entry name" value="P-loop containing nucleotide triphosphate hydrolases"/>
    <property type="match status" value="2"/>
</dbReference>
<dbReference type="InterPro" id="IPR036640">
    <property type="entry name" value="ABC1_TM_sf"/>
</dbReference>
<keyword evidence="2" id="KW-0813">Transport</keyword>
<dbReference type="SUPFAM" id="SSF52540">
    <property type="entry name" value="P-loop containing nucleoside triphosphate hydrolases"/>
    <property type="match status" value="2"/>
</dbReference>
<evidence type="ECO:0000259" key="9">
    <source>
        <dbReference type="PROSITE" id="PS50893"/>
    </source>
</evidence>
<keyword evidence="4" id="KW-0547">Nucleotide-binding</keyword>
<protein>
    <submittedName>
        <fullName evidence="11">ABC transporter family protein</fullName>
    </submittedName>
</protein>
<organism evidence="11 12">
    <name type="scientific">Babesia ovis</name>
    <dbReference type="NCBI Taxonomy" id="5869"/>
    <lineage>
        <taxon>Eukaryota</taxon>
        <taxon>Sar</taxon>
        <taxon>Alveolata</taxon>
        <taxon>Apicomplexa</taxon>
        <taxon>Aconoidasida</taxon>
        <taxon>Piroplasmida</taxon>
        <taxon>Babesiidae</taxon>
        <taxon>Babesia</taxon>
    </lineage>
</organism>
<dbReference type="InterPro" id="IPR003593">
    <property type="entry name" value="AAA+_ATPase"/>
</dbReference>
<evidence type="ECO:0000313" key="12">
    <source>
        <dbReference type="Proteomes" id="UP001057455"/>
    </source>
</evidence>
<evidence type="ECO:0000313" key="11">
    <source>
        <dbReference type="EMBL" id="GFE55828.1"/>
    </source>
</evidence>
<evidence type="ECO:0000256" key="2">
    <source>
        <dbReference type="ARBA" id="ARBA00022448"/>
    </source>
</evidence>
<feature type="transmembrane region" description="Helical" evidence="8">
    <location>
        <begin position="1057"/>
        <end position="1075"/>
    </location>
</feature>
<feature type="transmembrane region" description="Helical" evidence="8">
    <location>
        <begin position="870"/>
        <end position="891"/>
    </location>
</feature>
<feature type="transmembrane region" description="Helical" evidence="8">
    <location>
        <begin position="978"/>
        <end position="998"/>
    </location>
</feature>
<feature type="transmembrane region" description="Helical" evidence="8">
    <location>
        <begin position="303"/>
        <end position="323"/>
    </location>
</feature>
<reference evidence="11" key="1">
    <citation type="submission" date="2019-12" db="EMBL/GenBank/DDBJ databases">
        <title>Genome sequence of Babesia ovis.</title>
        <authorList>
            <person name="Yamagishi J."/>
            <person name="Sevinc F."/>
            <person name="Xuan X."/>
        </authorList>
    </citation>
    <scope>NUCLEOTIDE SEQUENCE</scope>
    <source>
        <strain evidence="11">Selcuk</strain>
    </source>
</reference>
<keyword evidence="5" id="KW-0067">ATP-binding</keyword>
<comment type="subcellular location">
    <subcellularLocation>
        <location evidence="1">Membrane</location>
    </subcellularLocation>
</comment>
<dbReference type="GO" id="GO:0005524">
    <property type="term" value="F:ATP binding"/>
    <property type="evidence" value="ECO:0007669"/>
    <property type="project" value="UniProtKB-KW"/>
</dbReference>
<dbReference type="InterPro" id="IPR011527">
    <property type="entry name" value="ABC1_TM_dom"/>
</dbReference>
<dbReference type="InterPro" id="IPR027417">
    <property type="entry name" value="P-loop_NTPase"/>
</dbReference>
<feature type="domain" description="ABC transporter" evidence="9">
    <location>
        <begin position="575"/>
        <end position="831"/>
    </location>
</feature>
<dbReference type="EMBL" id="BLIY01000024">
    <property type="protein sequence ID" value="GFE55828.1"/>
    <property type="molecule type" value="Genomic_DNA"/>
</dbReference>
<dbReference type="Pfam" id="PF00005">
    <property type="entry name" value="ABC_tran"/>
    <property type="match status" value="2"/>
</dbReference>
<dbReference type="PROSITE" id="PS50929">
    <property type="entry name" value="ABC_TM1F"/>
    <property type="match status" value="1"/>
</dbReference>
<evidence type="ECO:0000256" key="6">
    <source>
        <dbReference type="ARBA" id="ARBA00022989"/>
    </source>
</evidence>
<keyword evidence="3 8" id="KW-0812">Transmembrane</keyword>
<evidence type="ECO:0000256" key="4">
    <source>
        <dbReference type="ARBA" id="ARBA00022741"/>
    </source>
</evidence>
<accession>A0A9W5WWB8</accession>
<keyword evidence="6 8" id="KW-1133">Transmembrane helix</keyword>
<dbReference type="SMART" id="SM00382">
    <property type="entry name" value="AAA"/>
    <property type="match status" value="2"/>
</dbReference>